<feature type="compositionally biased region" description="Pro residues" evidence="1">
    <location>
        <begin position="175"/>
        <end position="184"/>
    </location>
</feature>
<keyword evidence="3" id="KW-1185">Reference proteome</keyword>
<dbReference type="AlphaFoldDB" id="A0A2R5GET3"/>
<feature type="region of interest" description="Disordered" evidence="1">
    <location>
        <begin position="165"/>
        <end position="229"/>
    </location>
</feature>
<evidence type="ECO:0000313" key="2">
    <source>
        <dbReference type="EMBL" id="GBG29442.1"/>
    </source>
</evidence>
<reference evidence="2 3" key="1">
    <citation type="submission" date="2017-12" db="EMBL/GenBank/DDBJ databases">
        <title>Sequencing, de novo assembly and annotation of complete genome of a new Thraustochytrid species, strain FCC1311.</title>
        <authorList>
            <person name="Sedici K."/>
            <person name="Godart F."/>
            <person name="Aiese Cigliano R."/>
            <person name="Sanseverino W."/>
            <person name="Barakat M."/>
            <person name="Ortet P."/>
            <person name="Marechal E."/>
            <person name="Cagnac O."/>
            <person name="Amato A."/>
        </authorList>
    </citation>
    <scope>NUCLEOTIDE SEQUENCE [LARGE SCALE GENOMIC DNA]</scope>
</reference>
<evidence type="ECO:0000256" key="1">
    <source>
        <dbReference type="SAM" id="MobiDB-lite"/>
    </source>
</evidence>
<comment type="caution">
    <text evidence="2">The sequence shown here is derived from an EMBL/GenBank/DDBJ whole genome shotgun (WGS) entry which is preliminary data.</text>
</comment>
<organism evidence="2 3">
    <name type="scientific">Hondaea fermentalgiana</name>
    <dbReference type="NCBI Taxonomy" id="2315210"/>
    <lineage>
        <taxon>Eukaryota</taxon>
        <taxon>Sar</taxon>
        <taxon>Stramenopiles</taxon>
        <taxon>Bigyra</taxon>
        <taxon>Labyrinthulomycetes</taxon>
        <taxon>Thraustochytrida</taxon>
        <taxon>Thraustochytriidae</taxon>
        <taxon>Hondaea</taxon>
    </lineage>
</organism>
<evidence type="ECO:0000313" key="3">
    <source>
        <dbReference type="Proteomes" id="UP000241890"/>
    </source>
</evidence>
<proteinExistence type="predicted"/>
<accession>A0A2R5GET3</accession>
<feature type="compositionally biased region" description="Basic and acidic residues" evidence="1">
    <location>
        <begin position="486"/>
        <end position="511"/>
    </location>
</feature>
<feature type="compositionally biased region" description="Low complexity" evidence="1">
    <location>
        <begin position="185"/>
        <end position="204"/>
    </location>
</feature>
<feature type="region of interest" description="Disordered" evidence="1">
    <location>
        <begin position="455"/>
        <end position="511"/>
    </location>
</feature>
<dbReference type="Proteomes" id="UP000241890">
    <property type="component" value="Unassembled WGS sequence"/>
</dbReference>
<dbReference type="EMBL" id="BEYU01000058">
    <property type="protein sequence ID" value="GBG29442.1"/>
    <property type="molecule type" value="Genomic_DNA"/>
</dbReference>
<dbReference type="InParanoid" id="A0A2R5GET3"/>
<name>A0A2R5GET3_9STRA</name>
<sequence>MLAVEVDTLQGFYGCSGGPGAGVDQAPGSGLEPAPADFDDFDQHARNIKLESSYEPYLHTMESQNNQSEETAENGGRADQLGRLASQEYKLAPPHEVQTMYYTNELVPGMETRNIGACQQRMARSNDNYFQMNQMSRSYPMMNGGAQIHPANHLLADAAFSQCSTSHYTNSHPNNRPPVPPSYTPPSINGAQQGSALSQGSLQAMRRTASAPHKSTTVNSSLSRGSSEGYQLPVSDEILKRLFHRALHGLPGYLHTKSESTKSRMLSTTQYSEALLSVFRGIRDVQRTRRSALPTDRTLRHLRCFVQSIIETPMPSNNTPSAMENAIEKYKGDAEANPEVAKAWASLAGPLAECKIYMQWPENKKNRNHFPKYNKVSVPHVRHALELVWKNEDLTLTIMESLAKVPQMGTWPLLDFFSQMHNTDPKHLLTKLFQWFAGILVYTNSMHALKDCKTEPTFGTPDDQSKDGENDDDDADSADSSSRSSTSDKRLRDPDVEAERDTRSKHLRSEY</sequence>
<feature type="compositionally biased region" description="Polar residues" evidence="1">
    <location>
        <begin position="213"/>
        <end position="229"/>
    </location>
</feature>
<protein>
    <submittedName>
        <fullName evidence="2">Uncharacterized protein</fullName>
    </submittedName>
</protein>
<gene>
    <name evidence="2" type="ORF">FCC1311_056632</name>
</gene>